<proteinExistence type="predicted"/>
<keyword evidence="3" id="KW-1185">Reference proteome</keyword>
<dbReference type="RefSeq" id="WP_280603209.1">
    <property type="nucleotide sequence ID" value="NZ_JARXRN010000029.1"/>
</dbReference>
<comment type="caution">
    <text evidence="2">The sequence shown here is derived from an EMBL/GenBank/DDBJ whole genome shotgun (WGS) entry which is preliminary data.</text>
</comment>
<evidence type="ECO:0000313" key="3">
    <source>
        <dbReference type="Proteomes" id="UP001156831"/>
    </source>
</evidence>
<feature type="signal peptide" evidence="1">
    <location>
        <begin position="1"/>
        <end position="26"/>
    </location>
</feature>
<sequence>MNQRAFLQSFDAAAFGAFAAAGIADAAEYLPPDAAPDAVPVPCIVLVDRDVADYGDEVAPVSVFRTRITFQVIEVAPDEGGIVSLLDGAGLVAESFALAQRTRHDEGISAWWVQHA</sequence>
<keyword evidence="1" id="KW-0732">Signal</keyword>
<evidence type="ECO:0000256" key="1">
    <source>
        <dbReference type="SAM" id="SignalP"/>
    </source>
</evidence>
<dbReference type="Proteomes" id="UP001156831">
    <property type="component" value="Unassembled WGS sequence"/>
</dbReference>
<dbReference type="EMBL" id="JARXRN010000029">
    <property type="protein sequence ID" value="MDH5832169.1"/>
    <property type="molecule type" value="Genomic_DNA"/>
</dbReference>
<evidence type="ECO:0000313" key="2">
    <source>
        <dbReference type="EMBL" id="MDH5832169.1"/>
    </source>
</evidence>
<accession>A0ABT6JNI8</accession>
<name>A0ABT6JNI8_9GAMM</name>
<reference evidence="2 3" key="1">
    <citation type="submission" date="2023-04" db="EMBL/GenBank/DDBJ databases">
        <title>Luteimonas sp. M1R5S18.</title>
        <authorList>
            <person name="Sun J.-Q."/>
        </authorList>
    </citation>
    <scope>NUCLEOTIDE SEQUENCE [LARGE SCALE GENOMIC DNA]</scope>
    <source>
        <strain evidence="2 3">M1R5S18</strain>
    </source>
</reference>
<gene>
    <name evidence="2" type="ORF">QFW80_16750</name>
</gene>
<feature type="chain" id="PRO_5045526236" evidence="1">
    <location>
        <begin position="27"/>
        <end position="116"/>
    </location>
</feature>
<protein>
    <submittedName>
        <fullName evidence="2">Uncharacterized protein</fullName>
    </submittedName>
</protein>
<organism evidence="2 3">
    <name type="scientific">Luteimonas rhizosphaericola</name>
    <dbReference type="NCBI Taxonomy" id="3042024"/>
    <lineage>
        <taxon>Bacteria</taxon>
        <taxon>Pseudomonadati</taxon>
        <taxon>Pseudomonadota</taxon>
        <taxon>Gammaproteobacteria</taxon>
        <taxon>Lysobacterales</taxon>
        <taxon>Lysobacteraceae</taxon>
        <taxon>Luteimonas</taxon>
    </lineage>
</organism>